<dbReference type="PROSITE" id="PS50801">
    <property type="entry name" value="STAS"/>
    <property type="match status" value="1"/>
</dbReference>
<feature type="region of interest" description="Disordered" evidence="1">
    <location>
        <begin position="232"/>
        <end position="252"/>
    </location>
</feature>
<dbReference type="SUPFAM" id="SSF52091">
    <property type="entry name" value="SpoIIaa-like"/>
    <property type="match status" value="2"/>
</dbReference>
<dbReference type="InterPro" id="IPR000253">
    <property type="entry name" value="FHA_dom"/>
</dbReference>
<dbReference type="InterPro" id="IPR036513">
    <property type="entry name" value="STAS_dom_sf"/>
</dbReference>
<dbReference type="STRING" id="1387353.BSF38_02298"/>
<dbReference type="AlphaFoldDB" id="A0A1U7CPH0"/>
<feature type="domain" description="FHA" evidence="2">
    <location>
        <begin position="282"/>
        <end position="331"/>
    </location>
</feature>
<feature type="compositionally biased region" description="Low complexity" evidence="1">
    <location>
        <begin position="239"/>
        <end position="252"/>
    </location>
</feature>
<dbReference type="CDD" id="cd00060">
    <property type="entry name" value="FHA"/>
    <property type="match status" value="1"/>
</dbReference>
<dbReference type="PROSITE" id="PS50006">
    <property type="entry name" value="FHA_DOMAIN"/>
    <property type="match status" value="1"/>
</dbReference>
<dbReference type="InterPro" id="IPR002645">
    <property type="entry name" value="STAS_dom"/>
</dbReference>
<evidence type="ECO:0000313" key="4">
    <source>
        <dbReference type="EMBL" id="APW60809.1"/>
    </source>
</evidence>
<dbReference type="PANTHER" id="PTHR33495">
    <property type="entry name" value="ANTI-SIGMA FACTOR ANTAGONIST TM_1081-RELATED-RELATED"/>
    <property type="match status" value="1"/>
</dbReference>
<dbReference type="KEGG" id="pbor:BSF38_02298"/>
<dbReference type="GO" id="GO:0043856">
    <property type="term" value="F:anti-sigma factor antagonist activity"/>
    <property type="evidence" value="ECO:0007669"/>
    <property type="project" value="TreeGrafter"/>
</dbReference>
<organism evidence="4 5">
    <name type="scientific">Paludisphaera borealis</name>
    <dbReference type="NCBI Taxonomy" id="1387353"/>
    <lineage>
        <taxon>Bacteria</taxon>
        <taxon>Pseudomonadati</taxon>
        <taxon>Planctomycetota</taxon>
        <taxon>Planctomycetia</taxon>
        <taxon>Isosphaerales</taxon>
        <taxon>Isosphaeraceae</taxon>
        <taxon>Paludisphaera</taxon>
    </lineage>
</organism>
<evidence type="ECO:0000259" key="2">
    <source>
        <dbReference type="PROSITE" id="PS50006"/>
    </source>
</evidence>
<dbReference type="SMART" id="SM00240">
    <property type="entry name" value="FHA"/>
    <property type="match status" value="1"/>
</dbReference>
<dbReference type="Gene3D" id="2.60.200.20">
    <property type="match status" value="1"/>
</dbReference>
<dbReference type="EMBL" id="CP019082">
    <property type="protein sequence ID" value="APW60809.1"/>
    <property type="molecule type" value="Genomic_DNA"/>
</dbReference>
<proteinExistence type="predicted"/>
<feature type="domain" description="STAS" evidence="3">
    <location>
        <begin position="120"/>
        <end position="186"/>
    </location>
</feature>
<gene>
    <name evidence="4" type="ORF">BSF38_02298</name>
</gene>
<dbReference type="OrthoDB" id="243973at2"/>
<dbReference type="CDD" id="cd07043">
    <property type="entry name" value="STAS_anti-anti-sigma_factors"/>
    <property type="match status" value="2"/>
</dbReference>
<dbReference type="Pfam" id="PF13466">
    <property type="entry name" value="STAS_2"/>
    <property type="match status" value="1"/>
</dbReference>
<evidence type="ECO:0000313" key="5">
    <source>
        <dbReference type="Proteomes" id="UP000186309"/>
    </source>
</evidence>
<dbReference type="SUPFAM" id="SSF49879">
    <property type="entry name" value="SMAD/FHA domain"/>
    <property type="match status" value="1"/>
</dbReference>
<dbReference type="Pfam" id="PF00498">
    <property type="entry name" value="FHA"/>
    <property type="match status" value="1"/>
</dbReference>
<dbReference type="PANTHER" id="PTHR33495:SF2">
    <property type="entry name" value="ANTI-SIGMA FACTOR ANTAGONIST TM_1081-RELATED"/>
    <property type="match status" value="1"/>
</dbReference>
<name>A0A1U7CPH0_9BACT</name>
<reference evidence="5" key="1">
    <citation type="submission" date="2016-12" db="EMBL/GenBank/DDBJ databases">
        <title>Comparative genomics of four Isosphaeraceae planctomycetes: a common pool of plasmids and glycoside hydrolase genes.</title>
        <authorList>
            <person name="Ivanova A."/>
        </authorList>
    </citation>
    <scope>NUCLEOTIDE SEQUENCE [LARGE SCALE GENOMIC DNA]</scope>
    <source>
        <strain evidence="5">PX4</strain>
    </source>
</reference>
<dbReference type="InterPro" id="IPR008984">
    <property type="entry name" value="SMAD_FHA_dom_sf"/>
</dbReference>
<protein>
    <recommendedName>
        <fullName evidence="6">FHA domain-containing protein</fullName>
    </recommendedName>
</protein>
<accession>A0A1U7CPH0</accession>
<sequence>MAHSEIALATGPEATEGETRPARLISLKAVKNDRVHDRRLEDWIAGNLDAQTERPETNLWNQLVGALPTARRTPSQVKSTDRGFKSRGTWNRFSVAYKRGITVVRLTDRALVKQAEIRELADDLDDLIGVGNQRVVLNFSKVERLGSWIVAAAVDAHRRCEAAEGGRLKVCGLTPQLAEIFEIIGMGRRIVLCDDEQAAIDGPWPASPGPRALPVDILEALVNASIVPPLQGGSPVENPGAHASASAPARASGAETMEGKVWLRVEYGGSKGRMIAVAGNSFVVGRDQGSHLRLGSPHVSKRHAAVEIRGARVFLRDLGSTNGTILNGEPLRAAESELHSQDKILIGPVRCKIWIGLSRAEMEFVGALAPATVHGDSPPSEAAAAPADPFPTENLTALGALNQASNADDDAGVRIKCEVVQNVLVVTPIVTDLEGEEPNEALRLKLHELSAQPLPRRVVVNLEFVGRLTRQTIGVLLAHHLRLDRVGGALRICEAHPRIMALLDQVRLTMLVDCYPCLDEAVLAAWTAHASTDASPTDC</sequence>
<evidence type="ECO:0000256" key="1">
    <source>
        <dbReference type="SAM" id="MobiDB-lite"/>
    </source>
</evidence>
<dbReference type="InterPro" id="IPR058548">
    <property type="entry name" value="MlaB-like_STAS"/>
</dbReference>
<dbReference type="Proteomes" id="UP000186309">
    <property type="component" value="Chromosome"/>
</dbReference>
<evidence type="ECO:0000259" key="3">
    <source>
        <dbReference type="PROSITE" id="PS50801"/>
    </source>
</evidence>
<dbReference type="Gene3D" id="3.30.750.24">
    <property type="entry name" value="STAS domain"/>
    <property type="match status" value="2"/>
</dbReference>
<dbReference type="RefSeq" id="WP_076345702.1">
    <property type="nucleotide sequence ID" value="NZ_CP019082.1"/>
</dbReference>
<keyword evidence="5" id="KW-1185">Reference proteome</keyword>
<evidence type="ECO:0008006" key="6">
    <source>
        <dbReference type="Google" id="ProtNLM"/>
    </source>
</evidence>